<dbReference type="STRING" id="438753.AZC_3683"/>
<evidence type="ECO:0008006" key="4">
    <source>
        <dbReference type="Google" id="ProtNLM"/>
    </source>
</evidence>
<dbReference type="PIRSF" id="PIRSF032162">
    <property type="entry name" value="UCP032162_imp"/>
    <property type="match status" value="1"/>
</dbReference>
<dbReference type="Pfam" id="PF10003">
    <property type="entry name" value="DUF2244"/>
    <property type="match status" value="1"/>
</dbReference>
<dbReference type="InterPro" id="IPR019253">
    <property type="entry name" value="DUF2244_TM"/>
</dbReference>
<organism evidence="2 3">
    <name type="scientific">Azorhizobium caulinodans (strain ATCC 43989 / DSM 5975 / JCM 20966 / LMG 6465 / NBRC 14845 / NCIMB 13405 / ORS 571)</name>
    <dbReference type="NCBI Taxonomy" id="438753"/>
    <lineage>
        <taxon>Bacteria</taxon>
        <taxon>Pseudomonadati</taxon>
        <taxon>Pseudomonadota</taxon>
        <taxon>Alphaproteobacteria</taxon>
        <taxon>Hyphomicrobiales</taxon>
        <taxon>Xanthobacteraceae</taxon>
        <taxon>Azorhizobium</taxon>
    </lineage>
</organism>
<feature type="transmembrane region" description="Helical" evidence="1">
    <location>
        <begin position="57"/>
        <end position="74"/>
    </location>
</feature>
<keyword evidence="3" id="KW-1185">Reference proteome</keyword>
<proteinExistence type="predicted"/>
<protein>
    <recommendedName>
        <fullName evidence="4">Integral membrane protein</fullName>
    </recommendedName>
</protein>
<dbReference type="RefSeq" id="WP_012172206.1">
    <property type="nucleotide sequence ID" value="NC_009937.1"/>
</dbReference>
<gene>
    <name evidence="2" type="ordered locus">AZC_3683</name>
</gene>
<name>A8IMZ7_AZOC5</name>
<dbReference type="InterPro" id="IPR016990">
    <property type="entry name" value="UCP032162_TM"/>
</dbReference>
<reference evidence="2 3" key="6">
    <citation type="journal article" date="2011" name="Appl. Environ. Microbiol.">
        <title>Involvement of the azorhizobial chromosome partition gene (parA) in the onset of bacteroid differentiation during Sesbania rostrata stem nodule development.</title>
        <authorList>
            <person name="Liu CT."/>
            <person name="Lee KB."/>
            <person name="Wang YS."/>
            <person name="Peng MH."/>
            <person name="Lee KT."/>
            <person name="Suzuki S."/>
            <person name="Suzuki T."/>
            <person name="Oyaizu H."/>
        </authorList>
    </citation>
    <scope>NUCLEOTIDE SEQUENCE [LARGE SCALE GENOMIC DNA]</scope>
    <source>
        <strain evidence="3">ATCC 43989 / DSM 5975 / JCM 20966 / LMG 6465 / NBRC 14845 / NCIMB 13405 / ORS 571</strain>
    </source>
</reference>
<evidence type="ECO:0000256" key="1">
    <source>
        <dbReference type="SAM" id="Phobius"/>
    </source>
</evidence>
<dbReference type="KEGG" id="azc:AZC_3683"/>
<evidence type="ECO:0000313" key="2">
    <source>
        <dbReference type="EMBL" id="BAF89681.1"/>
    </source>
</evidence>
<keyword evidence="1" id="KW-1133">Transmembrane helix</keyword>
<accession>A8IMZ7</accession>
<reference evidence="2 3" key="5">
    <citation type="journal article" date="2010" name="Appl. Environ. Microbiol.">
        <title>phrR-like gene praR of Azorhizobium caulinodans ORS571 is essential for symbiosis with Sesbania rostrata and is involved in expression of reb genes.</title>
        <authorList>
            <person name="Akiba N."/>
            <person name="Aono T."/>
            <person name="Toyazaki H."/>
            <person name="Sato S."/>
            <person name="Oyaizu H."/>
        </authorList>
    </citation>
    <scope>NUCLEOTIDE SEQUENCE [LARGE SCALE GENOMIC DNA]</scope>
    <source>
        <strain evidence="3">ATCC 43989 / DSM 5975 / JCM 20966 / LMG 6465 / NBRC 14845 / NCIMB 13405 / ORS 571</strain>
    </source>
</reference>
<reference evidence="2 3" key="4">
    <citation type="journal article" date="2009" name="Appl. Environ. Microbiol.">
        <title>Comparative genome-wide transcriptional profiling of Azorhizobium caulinodans ORS571 grown under free-living and symbiotic conditions.</title>
        <authorList>
            <person name="Tsukada S."/>
            <person name="Aono T."/>
            <person name="Akiba N."/>
            <person name="Lee KB."/>
            <person name="Liu CT."/>
            <person name="Toyazaki H."/>
            <person name="Oyaizu H."/>
        </authorList>
    </citation>
    <scope>NUCLEOTIDE SEQUENCE [LARGE SCALE GENOMIC DNA]</scope>
    <source>
        <strain evidence="3">ATCC 43989 / DSM 5975 / JCM 20966 / LMG 6465 / NBRC 14845 / NCIMB 13405 / ORS 571</strain>
    </source>
</reference>
<reference evidence="2 3" key="1">
    <citation type="journal article" date="2007" name="Appl. Environ. Microbiol.">
        <title>Rhizobial factors required for stem nodule maturation and maintenance in Sesbania rostrata-Azorhizobium caulinodans ORS571 symbiosis.</title>
        <authorList>
            <person name="Suzuki S."/>
            <person name="Aono T."/>
            <person name="Lee KB."/>
            <person name="Suzuki T."/>
            <person name="Liu CT."/>
            <person name="Miwa H."/>
            <person name="Wakao S."/>
            <person name="Iki T."/>
            <person name="Oyaizu H."/>
        </authorList>
    </citation>
    <scope>NUCLEOTIDE SEQUENCE [LARGE SCALE GENOMIC DNA]</scope>
    <source>
        <strain evidence="3">ATCC 43989 / DSM 5975 / JCM 20966 / LMG 6465 / NBRC 14845 / NCIMB 13405 / ORS 571</strain>
    </source>
</reference>
<dbReference type="Proteomes" id="UP000000270">
    <property type="component" value="Chromosome"/>
</dbReference>
<feature type="transmembrane region" description="Helical" evidence="1">
    <location>
        <begin position="32"/>
        <end position="51"/>
    </location>
</feature>
<keyword evidence="1" id="KW-0812">Transmembrane</keyword>
<evidence type="ECO:0000313" key="3">
    <source>
        <dbReference type="Proteomes" id="UP000000270"/>
    </source>
</evidence>
<dbReference type="HOGENOM" id="CLU_096000_1_0_5"/>
<dbReference type="AlphaFoldDB" id="A8IMZ7"/>
<keyword evidence="1" id="KW-0472">Membrane</keyword>
<dbReference type="eggNOG" id="COG5488">
    <property type="taxonomic scope" value="Bacteria"/>
</dbReference>
<sequence>MTDANDPPVVPDEEPTVFAATLAPHRSLSKRGFVIVMLIIGGLSFGSGVMFLAMGAWPIFGFFGLDVLLVYWAFKANFRAADAREFIRITPSLVEVRHVPARGKGWEARMNPFWTRVKRQDDEDHGTLALALVSQGRETPVGGFLGPIQKGALADDLTHALSEVKRGVTRTHF</sequence>
<dbReference type="EMBL" id="AP009384">
    <property type="protein sequence ID" value="BAF89681.1"/>
    <property type="molecule type" value="Genomic_DNA"/>
</dbReference>
<reference evidence="2 3" key="3">
    <citation type="journal article" date="2008" name="BMC Genomics">
        <title>The genome of the versatile nitrogen fixer Azorhizobium caulinodans ORS571.</title>
        <authorList>
            <person name="Lee KB."/>
            <person name="Backer P.D."/>
            <person name="Aono T."/>
            <person name="Liu CT."/>
            <person name="Suzuki S."/>
            <person name="Suzuki T."/>
            <person name="Kaneko T."/>
            <person name="Yamada M."/>
            <person name="Tabata S."/>
            <person name="Kupfer D.M."/>
            <person name="Najar F.Z."/>
            <person name="Wiley G.B."/>
            <person name="Roe B."/>
            <person name="Binnewies T.T."/>
            <person name="Ussery D.W."/>
            <person name="D'Haeze W."/>
            <person name="Herder J.D."/>
            <person name="Gevers D."/>
            <person name="Vereecke D."/>
            <person name="Holsters M."/>
            <person name="Oyaizu H."/>
        </authorList>
    </citation>
    <scope>NUCLEOTIDE SEQUENCE [LARGE SCALE GENOMIC DNA]</scope>
    <source>
        <strain evidence="3">ATCC 43989 / DSM 5975 / JCM 20966 / LMG 6465 / NBRC 14845 / NCIMB 13405 / ORS 571</strain>
    </source>
</reference>
<reference evidence="3" key="2">
    <citation type="submission" date="2007-04" db="EMBL/GenBank/DDBJ databases">
        <title>Complete genome sequence of the nitrogen-fixing bacterium Azorhizobium caulinodans ORS571.</title>
        <authorList>
            <person name="Lee K.B."/>
            <person name="Backer P.D."/>
            <person name="Aono T."/>
            <person name="Liu C.T."/>
            <person name="Suzuki S."/>
            <person name="Suzuki T."/>
            <person name="Kaneko T."/>
            <person name="Yamada M."/>
            <person name="Tabata S."/>
            <person name="Kupfer D.M."/>
            <person name="Najar F.Z."/>
            <person name="Wiley G.B."/>
            <person name="Roe B."/>
            <person name="Binnewies T."/>
            <person name="Ussery D."/>
            <person name="Vereecke D."/>
            <person name="Gevers D."/>
            <person name="Holsters M."/>
            <person name="Oyaizu H."/>
        </authorList>
    </citation>
    <scope>NUCLEOTIDE SEQUENCE [LARGE SCALE GENOMIC DNA]</scope>
    <source>
        <strain evidence="3">ATCC 43989 / DSM 5975 / JCM 20966 / LMG 6465 / NBRC 14845 / NCIMB 13405 / ORS 571</strain>
    </source>
</reference>